<dbReference type="InterPro" id="IPR013249">
    <property type="entry name" value="RNA_pol_sigma70_r4_t2"/>
</dbReference>
<dbReference type="Gene3D" id="1.10.1740.10">
    <property type="match status" value="1"/>
</dbReference>
<feature type="domain" description="RNA polymerase sigma factor 70 region 4 type 2" evidence="6">
    <location>
        <begin position="140"/>
        <end position="192"/>
    </location>
</feature>
<feature type="domain" description="RNA polymerase sigma-70 region 2" evidence="5">
    <location>
        <begin position="41"/>
        <end position="110"/>
    </location>
</feature>
<sequence length="205" mass="23828">MKSAALLFKFKSQAKVKPIKKLDDILIGCLSDDEQCREWVYKSFYGYLMGVVIRYNNDVSQAEELVNDSFIKIFKNIRMFIHPEDPENLLKAFKGWIARIASRTAIDFLRIAKNNQATDELTEMHTLTDHVTVVDKMNAQDILKLLNNLPQIQRVIFNMYEIEGFKHEEIATELNIPVKNSRVYLARAKERLRALYQQTLNRSGA</sequence>
<keyword evidence="4" id="KW-0804">Transcription</keyword>
<evidence type="ECO:0000259" key="5">
    <source>
        <dbReference type="Pfam" id="PF04542"/>
    </source>
</evidence>
<evidence type="ECO:0000256" key="4">
    <source>
        <dbReference type="ARBA" id="ARBA00023163"/>
    </source>
</evidence>
<dbReference type="InterPro" id="IPR013324">
    <property type="entry name" value="RNA_pol_sigma_r3/r4-like"/>
</dbReference>
<evidence type="ECO:0000313" key="7">
    <source>
        <dbReference type="EMBL" id="GAA4336493.1"/>
    </source>
</evidence>
<dbReference type="NCBIfam" id="TIGR02937">
    <property type="entry name" value="sigma70-ECF"/>
    <property type="match status" value="1"/>
</dbReference>
<evidence type="ECO:0000313" key="8">
    <source>
        <dbReference type="Proteomes" id="UP001500582"/>
    </source>
</evidence>
<reference evidence="8" key="1">
    <citation type="journal article" date="2019" name="Int. J. Syst. Evol. Microbiol.">
        <title>The Global Catalogue of Microorganisms (GCM) 10K type strain sequencing project: providing services to taxonomists for standard genome sequencing and annotation.</title>
        <authorList>
            <consortium name="The Broad Institute Genomics Platform"/>
            <consortium name="The Broad Institute Genome Sequencing Center for Infectious Disease"/>
            <person name="Wu L."/>
            <person name="Ma J."/>
        </authorList>
    </citation>
    <scope>NUCLEOTIDE SEQUENCE [LARGE SCALE GENOMIC DNA]</scope>
    <source>
        <strain evidence="8">JCM 17705</strain>
    </source>
</reference>
<dbReference type="Pfam" id="PF04542">
    <property type="entry name" value="Sigma70_r2"/>
    <property type="match status" value="1"/>
</dbReference>
<dbReference type="InterPro" id="IPR039425">
    <property type="entry name" value="RNA_pol_sigma-70-like"/>
</dbReference>
<protein>
    <submittedName>
        <fullName evidence="7">RNA polymerase sigma factor</fullName>
    </submittedName>
</protein>
<dbReference type="EMBL" id="BAABFT010000017">
    <property type="protein sequence ID" value="GAA4336493.1"/>
    <property type="molecule type" value="Genomic_DNA"/>
</dbReference>
<dbReference type="Proteomes" id="UP001500582">
    <property type="component" value="Unassembled WGS sequence"/>
</dbReference>
<dbReference type="PANTHER" id="PTHR43133">
    <property type="entry name" value="RNA POLYMERASE ECF-TYPE SIGMA FACTO"/>
    <property type="match status" value="1"/>
</dbReference>
<dbReference type="SUPFAM" id="SSF88946">
    <property type="entry name" value="Sigma2 domain of RNA polymerase sigma factors"/>
    <property type="match status" value="1"/>
</dbReference>
<dbReference type="RefSeq" id="WP_345213480.1">
    <property type="nucleotide sequence ID" value="NZ_BAABFT010000017.1"/>
</dbReference>
<dbReference type="InterPro" id="IPR007627">
    <property type="entry name" value="RNA_pol_sigma70_r2"/>
</dbReference>
<keyword evidence="8" id="KW-1185">Reference proteome</keyword>
<dbReference type="Gene3D" id="1.10.10.10">
    <property type="entry name" value="Winged helix-like DNA-binding domain superfamily/Winged helix DNA-binding domain"/>
    <property type="match status" value="1"/>
</dbReference>
<dbReference type="InterPro" id="IPR013325">
    <property type="entry name" value="RNA_pol_sigma_r2"/>
</dbReference>
<dbReference type="PANTHER" id="PTHR43133:SF46">
    <property type="entry name" value="RNA POLYMERASE SIGMA-70 FACTOR ECF SUBFAMILY"/>
    <property type="match status" value="1"/>
</dbReference>
<name>A0ABP8HA17_9SPHI</name>
<dbReference type="Pfam" id="PF08281">
    <property type="entry name" value="Sigma70_r4_2"/>
    <property type="match status" value="1"/>
</dbReference>
<dbReference type="InterPro" id="IPR036388">
    <property type="entry name" value="WH-like_DNA-bd_sf"/>
</dbReference>
<gene>
    <name evidence="7" type="ORF">GCM10023149_45340</name>
</gene>
<evidence type="ECO:0000256" key="3">
    <source>
        <dbReference type="ARBA" id="ARBA00023082"/>
    </source>
</evidence>
<evidence type="ECO:0000256" key="2">
    <source>
        <dbReference type="ARBA" id="ARBA00023015"/>
    </source>
</evidence>
<organism evidence="7 8">
    <name type="scientific">Mucilaginibacter gynuensis</name>
    <dbReference type="NCBI Taxonomy" id="1302236"/>
    <lineage>
        <taxon>Bacteria</taxon>
        <taxon>Pseudomonadati</taxon>
        <taxon>Bacteroidota</taxon>
        <taxon>Sphingobacteriia</taxon>
        <taxon>Sphingobacteriales</taxon>
        <taxon>Sphingobacteriaceae</taxon>
        <taxon>Mucilaginibacter</taxon>
    </lineage>
</organism>
<dbReference type="CDD" id="cd06171">
    <property type="entry name" value="Sigma70_r4"/>
    <property type="match status" value="1"/>
</dbReference>
<comment type="caution">
    <text evidence="7">The sequence shown here is derived from an EMBL/GenBank/DDBJ whole genome shotgun (WGS) entry which is preliminary data.</text>
</comment>
<keyword evidence="3" id="KW-0731">Sigma factor</keyword>
<evidence type="ECO:0000259" key="6">
    <source>
        <dbReference type="Pfam" id="PF08281"/>
    </source>
</evidence>
<dbReference type="SUPFAM" id="SSF88659">
    <property type="entry name" value="Sigma3 and sigma4 domains of RNA polymerase sigma factors"/>
    <property type="match status" value="1"/>
</dbReference>
<proteinExistence type="inferred from homology"/>
<dbReference type="InterPro" id="IPR014284">
    <property type="entry name" value="RNA_pol_sigma-70_dom"/>
</dbReference>
<accession>A0ABP8HA17</accession>
<keyword evidence="2" id="KW-0805">Transcription regulation</keyword>
<comment type="similarity">
    <text evidence="1">Belongs to the sigma-70 factor family. ECF subfamily.</text>
</comment>
<evidence type="ECO:0000256" key="1">
    <source>
        <dbReference type="ARBA" id="ARBA00010641"/>
    </source>
</evidence>